<dbReference type="RefSeq" id="WP_264225033.1">
    <property type="nucleotide sequence ID" value="NZ_CP107716.1"/>
</dbReference>
<keyword evidence="4" id="KW-1185">Reference proteome</keyword>
<name>A0ABY6ILM4_9HYPH</name>
<evidence type="ECO:0000313" key="4">
    <source>
        <dbReference type="Proteomes" id="UP001163882"/>
    </source>
</evidence>
<feature type="signal peptide" evidence="1">
    <location>
        <begin position="1"/>
        <end position="28"/>
    </location>
</feature>
<gene>
    <name evidence="3" type="primary">csgH</name>
    <name evidence="3" type="ORF">OF122_15190</name>
</gene>
<evidence type="ECO:0000313" key="3">
    <source>
        <dbReference type="EMBL" id="UYQ71381.1"/>
    </source>
</evidence>
<dbReference type="Pfam" id="PF21112">
    <property type="entry name" value="CsgH"/>
    <property type="match status" value="1"/>
</dbReference>
<dbReference type="NCBIfam" id="NF041112">
    <property type="entry name" value="chap_CsgH_alph"/>
    <property type="match status" value="1"/>
</dbReference>
<dbReference type="InterPro" id="IPR047726">
    <property type="entry name" value="CsgH_dom"/>
</dbReference>
<keyword evidence="1" id="KW-0732">Signal</keyword>
<evidence type="ECO:0000256" key="1">
    <source>
        <dbReference type="SAM" id="SignalP"/>
    </source>
</evidence>
<evidence type="ECO:0000259" key="2">
    <source>
        <dbReference type="Pfam" id="PF21112"/>
    </source>
</evidence>
<feature type="chain" id="PRO_5047037215" evidence="1">
    <location>
        <begin position="29"/>
        <end position="136"/>
    </location>
</feature>
<organism evidence="3 4">
    <name type="scientific">Pelagibacterium flavum</name>
    <dbReference type="NCBI Taxonomy" id="2984530"/>
    <lineage>
        <taxon>Bacteria</taxon>
        <taxon>Pseudomonadati</taxon>
        <taxon>Pseudomonadota</taxon>
        <taxon>Alphaproteobacteria</taxon>
        <taxon>Hyphomicrobiales</taxon>
        <taxon>Devosiaceae</taxon>
        <taxon>Pelagibacterium</taxon>
    </lineage>
</organism>
<dbReference type="Proteomes" id="UP001163882">
    <property type="component" value="Chromosome"/>
</dbReference>
<reference evidence="3" key="1">
    <citation type="submission" date="2022-10" db="EMBL/GenBank/DDBJ databases">
        <title>YIM 151497 complete genome.</title>
        <authorList>
            <person name="Chen X."/>
        </authorList>
    </citation>
    <scope>NUCLEOTIDE SEQUENCE</scope>
    <source>
        <strain evidence="3">YIM 151497</strain>
    </source>
</reference>
<protein>
    <submittedName>
        <fullName evidence="3">Curli-like amyloid fiber formation chaperone CsgH</fullName>
    </submittedName>
</protein>
<feature type="domain" description="CsgH-like" evidence="2">
    <location>
        <begin position="42"/>
        <end position="128"/>
    </location>
</feature>
<proteinExistence type="predicted"/>
<sequence length="136" mass="13637">MTIDRRKAYSLSLLGTVVALVAVGTASYARSTDDVAGSTRPVPCEVVSTDTGNGLALEAIYNAQGPANGTYRLSVKTVGGANSSTINQGGGFAAHAAGPVSLGRVSVGNAPAYDISLTVEVDGVTHTCLVPKGGWA</sequence>
<dbReference type="InterPro" id="IPR053722">
    <property type="entry name" value="Curli_assembly_CsgC/AgfC"/>
</dbReference>
<dbReference type="EMBL" id="CP107716">
    <property type="protein sequence ID" value="UYQ71381.1"/>
    <property type="molecule type" value="Genomic_DNA"/>
</dbReference>
<dbReference type="InterPro" id="IPR048632">
    <property type="entry name" value="CsgH-like"/>
</dbReference>
<dbReference type="Gene3D" id="2.60.40.2420">
    <property type="match status" value="1"/>
</dbReference>
<accession>A0ABY6ILM4</accession>